<evidence type="ECO:0000256" key="7">
    <source>
        <dbReference type="ARBA" id="ARBA00023136"/>
    </source>
</evidence>
<keyword evidence="7 8" id="KW-0472">Membrane</keyword>
<dbReference type="GO" id="GO:0012511">
    <property type="term" value="C:monolayer-surrounded lipid storage body"/>
    <property type="evidence" value="ECO:0007669"/>
    <property type="project" value="InterPro"/>
</dbReference>
<dbReference type="PANTHER" id="PTHR33203">
    <property type="entry name" value="OLEOSIN"/>
    <property type="match status" value="1"/>
</dbReference>
<dbReference type="GO" id="GO:0048608">
    <property type="term" value="P:reproductive structure development"/>
    <property type="evidence" value="ECO:0007669"/>
    <property type="project" value="UniProtKB-ARBA"/>
</dbReference>
<keyword evidence="10" id="KW-1185">Reference proteome</keyword>
<evidence type="ECO:0000256" key="4">
    <source>
        <dbReference type="ARBA" id="ARBA00022677"/>
    </source>
</evidence>
<evidence type="ECO:0000313" key="10">
    <source>
        <dbReference type="Proteomes" id="UP000250235"/>
    </source>
</evidence>
<evidence type="ECO:0000256" key="6">
    <source>
        <dbReference type="ARBA" id="ARBA00022989"/>
    </source>
</evidence>
<gene>
    <name evidence="9" type="ORF">F511_43216</name>
</gene>
<dbReference type="GO" id="GO:0019915">
    <property type="term" value="P:lipid storage"/>
    <property type="evidence" value="ECO:0007669"/>
    <property type="project" value="TreeGrafter"/>
</dbReference>
<comment type="subcellular location">
    <subcellularLocation>
        <location evidence="2">Lipid droplet</location>
    </subcellularLocation>
    <subcellularLocation>
        <location evidence="1">Membrane</location>
        <topology evidence="1">Multi-pass membrane protein</topology>
    </subcellularLocation>
</comment>
<evidence type="ECO:0000313" key="9">
    <source>
        <dbReference type="EMBL" id="KZV39399.1"/>
    </source>
</evidence>
<dbReference type="OrthoDB" id="2016943at2759"/>
<reference evidence="9 10" key="1">
    <citation type="journal article" date="2015" name="Proc. Natl. Acad. Sci. U.S.A.">
        <title>The resurrection genome of Boea hygrometrica: A blueprint for survival of dehydration.</title>
        <authorList>
            <person name="Xiao L."/>
            <person name="Yang G."/>
            <person name="Zhang L."/>
            <person name="Yang X."/>
            <person name="Zhao S."/>
            <person name="Ji Z."/>
            <person name="Zhou Q."/>
            <person name="Hu M."/>
            <person name="Wang Y."/>
            <person name="Chen M."/>
            <person name="Xu Y."/>
            <person name="Jin H."/>
            <person name="Xiao X."/>
            <person name="Hu G."/>
            <person name="Bao F."/>
            <person name="Hu Y."/>
            <person name="Wan P."/>
            <person name="Li L."/>
            <person name="Deng X."/>
            <person name="Kuang T."/>
            <person name="Xiang C."/>
            <person name="Zhu J.K."/>
            <person name="Oliver M.J."/>
            <person name="He Y."/>
        </authorList>
    </citation>
    <scope>NUCLEOTIDE SEQUENCE [LARGE SCALE GENOMIC DNA]</scope>
    <source>
        <strain evidence="10">cv. XS01</strain>
    </source>
</reference>
<evidence type="ECO:0000256" key="2">
    <source>
        <dbReference type="ARBA" id="ARBA00004502"/>
    </source>
</evidence>
<dbReference type="Proteomes" id="UP000250235">
    <property type="component" value="Unassembled WGS sequence"/>
</dbReference>
<dbReference type="GO" id="GO:0016020">
    <property type="term" value="C:membrane"/>
    <property type="evidence" value="ECO:0007669"/>
    <property type="project" value="UniProtKB-SubCell"/>
</dbReference>
<dbReference type="PANTHER" id="PTHR33203:SF4">
    <property type="entry name" value="F27J15.22"/>
    <property type="match status" value="1"/>
</dbReference>
<name>A0A2Z7BY47_9LAMI</name>
<feature type="transmembrane region" description="Helical" evidence="8">
    <location>
        <begin position="82"/>
        <end position="99"/>
    </location>
</feature>
<keyword evidence="4" id="KW-0551">Lipid droplet</keyword>
<proteinExistence type="inferred from homology"/>
<accession>A0A2Z7BY47</accession>
<sequence length="207" mass="22639">MHKLKEIWPTIHAFPCMKQTRIRVLSPISPVIKVYSPPSPTYPQSSSDPQTMADQQHYTLRRPSATASFIQKLRQHAPNSTQLVGLATLVISGGILLLLTGLTLTVTVLGLIFFTPMILISCPIWFPLGTLLFIAVAGFLSFFGFGVAAAAAASWLYRYFRGFNPPGSDRVDYARTRIADTASHVKDCAREYGGYLHGKVKDAAPGA</sequence>
<evidence type="ECO:0000256" key="5">
    <source>
        <dbReference type="ARBA" id="ARBA00022692"/>
    </source>
</evidence>
<comment type="similarity">
    <text evidence="3">Belongs to the oleosin family.</text>
</comment>
<protein>
    <submittedName>
        <fullName evidence="9">Oleosin 1-like</fullName>
    </submittedName>
</protein>
<evidence type="ECO:0000256" key="3">
    <source>
        <dbReference type="ARBA" id="ARBA00010858"/>
    </source>
</evidence>
<keyword evidence="5 8" id="KW-0812">Transmembrane</keyword>
<dbReference type="GO" id="GO:0009791">
    <property type="term" value="P:post-embryonic development"/>
    <property type="evidence" value="ECO:0007669"/>
    <property type="project" value="UniProtKB-ARBA"/>
</dbReference>
<evidence type="ECO:0000256" key="1">
    <source>
        <dbReference type="ARBA" id="ARBA00004141"/>
    </source>
</evidence>
<dbReference type="AlphaFoldDB" id="A0A2Z7BY47"/>
<dbReference type="InterPro" id="IPR000136">
    <property type="entry name" value="Oleosin"/>
</dbReference>
<dbReference type="EMBL" id="KV001033">
    <property type="protein sequence ID" value="KZV39399.1"/>
    <property type="molecule type" value="Genomic_DNA"/>
</dbReference>
<dbReference type="Pfam" id="PF01277">
    <property type="entry name" value="Oleosin"/>
    <property type="match status" value="1"/>
</dbReference>
<organism evidence="9 10">
    <name type="scientific">Dorcoceras hygrometricum</name>
    <dbReference type="NCBI Taxonomy" id="472368"/>
    <lineage>
        <taxon>Eukaryota</taxon>
        <taxon>Viridiplantae</taxon>
        <taxon>Streptophyta</taxon>
        <taxon>Embryophyta</taxon>
        <taxon>Tracheophyta</taxon>
        <taxon>Spermatophyta</taxon>
        <taxon>Magnoliopsida</taxon>
        <taxon>eudicotyledons</taxon>
        <taxon>Gunneridae</taxon>
        <taxon>Pentapetalae</taxon>
        <taxon>asterids</taxon>
        <taxon>lamiids</taxon>
        <taxon>Lamiales</taxon>
        <taxon>Gesneriaceae</taxon>
        <taxon>Didymocarpoideae</taxon>
        <taxon>Trichosporeae</taxon>
        <taxon>Loxocarpinae</taxon>
        <taxon>Dorcoceras</taxon>
    </lineage>
</organism>
<feature type="transmembrane region" description="Helical" evidence="8">
    <location>
        <begin position="132"/>
        <end position="157"/>
    </location>
</feature>
<keyword evidence="6 8" id="KW-1133">Transmembrane helix</keyword>
<evidence type="ECO:0000256" key="8">
    <source>
        <dbReference type="SAM" id="Phobius"/>
    </source>
</evidence>